<evidence type="ECO:0000259" key="4">
    <source>
        <dbReference type="PROSITE" id="PS50192"/>
    </source>
</evidence>
<accession>A0ABD1BVZ0</accession>
<keyword evidence="6" id="KW-1185">Reference proteome</keyword>
<dbReference type="EMBL" id="JBANAX010000129">
    <property type="protein sequence ID" value="KAL1221381.1"/>
    <property type="molecule type" value="Genomic_DNA"/>
</dbReference>
<organism evidence="5 6">
    <name type="scientific">Cardamine amara subsp. amara</name>
    <dbReference type="NCBI Taxonomy" id="228776"/>
    <lineage>
        <taxon>Eukaryota</taxon>
        <taxon>Viridiplantae</taxon>
        <taxon>Streptophyta</taxon>
        <taxon>Embryophyta</taxon>
        <taxon>Tracheophyta</taxon>
        <taxon>Spermatophyta</taxon>
        <taxon>Magnoliopsida</taxon>
        <taxon>eudicotyledons</taxon>
        <taxon>Gunneridae</taxon>
        <taxon>Pentapetalae</taxon>
        <taxon>rosids</taxon>
        <taxon>malvids</taxon>
        <taxon>Brassicales</taxon>
        <taxon>Brassicaceae</taxon>
        <taxon>Cardamineae</taxon>
        <taxon>Cardamine</taxon>
    </lineage>
</organism>
<reference evidence="5 6" key="1">
    <citation type="submission" date="2024-04" db="EMBL/GenBank/DDBJ databases">
        <title>Genome assembly C_amara_ONT_v2.</title>
        <authorList>
            <person name="Yant L."/>
            <person name="Moore C."/>
            <person name="Slenker M."/>
        </authorList>
    </citation>
    <scope>NUCLEOTIDE SEQUENCE [LARGE SCALE GENOMIC DNA]</scope>
    <source>
        <tissue evidence="5">Leaf</tissue>
    </source>
</reference>
<dbReference type="PROSITE" id="PS50192">
    <property type="entry name" value="T_SNARE"/>
    <property type="match status" value="1"/>
</dbReference>
<dbReference type="InterPro" id="IPR000727">
    <property type="entry name" value="T_SNARE_dom"/>
</dbReference>
<dbReference type="Gene3D" id="1.20.5.110">
    <property type="match status" value="1"/>
</dbReference>
<dbReference type="PANTHER" id="PTHR19957:SF285">
    <property type="entry name" value="SYNTAXIN-51-RELATED"/>
    <property type="match status" value="1"/>
</dbReference>
<keyword evidence="2" id="KW-0813">Transport</keyword>
<comment type="caution">
    <text evidence="5">The sequence shown here is derived from an EMBL/GenBank/DDBJ whole genome shotgun (WGS) entry which is preliminary data.</text>
</comment>
<evidence type="ECO:0000256" key="3">
    <source>
        <dbReference type="ARBA" id="ARBA00022927"/>
    </source>
</evidence>
<dbReference type="PANTHER" id="PTHR19957">
    <property type="entry name" value="SYNTAXIN"/>
    <property type="match status" value="1"/>
</dbReference>
<dbReference type="SUPFAM" id="SSF58038">
    <property type="entry name" value="SNARE fusion complex"/>
    <property type="match status" value="1"/>
</dbReference>
<gene>
    <name evidence="5" type="ORF">V5N11_013780</name>
</gene>
<dbReference type="InterPro" id="IPR045242">
    <property type="entry name" value="Syntaxin"/>
</dbReference>
<evidence type="ECO:0000256" key="2">
    <source>
        <dbReference type="ARBA" id="ARBA00022448"/>
    </source>
</evidence>
<comment type="similarity">
    <text evidence="1">Belongs to the syntaxin family.</text>
</comment>
<evidence type="ECO:0000313" key="5">
    <source>
        <dbReference type="EMBL" id="KAL1221381.1"/>
    </source>
</evidence>
<protein>
    <submittedName>
        <fullName evidence="5">Syntaxin-51</fullName>
    </submittedName>
</protein>
<dbReference type="GO" id="GO:0015031">
    <property type="term" value="P:protein transport"/>
    <property type="evidence" value="ECO:0007669"/>
    <property type="project" value="UniProtKB-KW"/>
</dbReference>
<dbReference type="InterPro" id="IPR006012">
    <property type="entry name" value="Syntaxin/epimorphin_CS"/>
</dbReference>
<dbReference type="Proteomes" id="UP001558713">
    <property type="component" value="Unassembled WGS sequence"/>
</dbReference>
<evidence type="ECO:0000256" key="1">
    <source>
        <dbReference type="ARBA" id="ARBA00009063"/>
    </source>
</evidence>
<name>A0ABD1BVZ0_CARAN</name>
<dbReference type="CDD" id="cd15841">
    <property type="entry name" value="SNARE_Qc"/>
    <property type="match status" value="1"/>
</dbReference>
<feature type="domain" description="T-SNARE coiled-coil homology" evidence="4">
    <location>
        <begin position="132"/>
        <end position="194"/>
    </location>
</feature>
<keyword evidence="3" id="KW-0653">Protein transport</keyword>
<evidence type="ECO:0000313" key="6">
    <source>
        <dbReference type="Proteomes" id="UP001558713"/>
    </source>
</evidence>
<proteinExistence type="inferred from homology"/>
<dbReference type="PROSITE" id="PS00914">
    <property type="entry name" value="SYNTAXIN"/>
    <property type="match status" value="1"/>
</dbReference>
<sequence>MPSSLDSWMREHNEGLKLSEEINEMISERSTLAERGYDLKRHATALRRKITILATRVEILQSLLPKSPGKPISEKEMNRRKGMIENLRSNAHQVASAMNMSNFGNIESLLGPDDIMSRVTGMDNQGIVGFQRQVMREQDEALEKLEETVIRTKLIAMDVNKELGLQTKLIDDLGNHVDVSASGLAQVERSLKYNGIFMSILLSVLEIFGRADLICDRNDEVQKPKKDQKGTSQGGTS</sequence>
<dbReference type="AlphaFoldDB" id="A0ABD1BVZ0"/>